<dbReference type="InterPro" id="IPR036047">
    <property type="entry name" value="F-box-like_dom_sf"/>
</dbReference>
<feature type="domain" description="F-box" evidence="1">
    <location>
        <begin position="46"/>
        <end position="95"/>
    </location>
</feature>
<dbReference type="OrthoDB" id="674184at2759"/>
<dbReference type="SUPFAM" id="SSF81383">
    <property type="entry name" value="F-box domain"/>
    <property type="match status" value="1"/>
</dbReference>
<dbReference type="Gene3D" id="1.20.1280.50">
    <property type="match status" value="1"/>
</dbReference>
<dbReference type="Pfam" id="PF00646">
    <property type="entry name" value="F-box"/>
    <property type="match status" value="1"/>
</dbReference>
<proteinExistence type="predicted"/>
<dbReference type="InterPro" id="IPR055290">
    <property type="entry name" value="At3g26010-like"/>
</dbReference>
<name>A0A8J4VJ02_9ROSI</name>
<evidence type="ECO:0000259" key="1">
    <source>
        <dbReference type="PROSITE" id="PS50181"/>
    </source>
</evidence>
<sequence length="453" mass="52404">MLVSYLSYQDSDIRRIQKPKTTITVVEDSDDRRTIQKRKRTRTRTATTIDDLPKSLVLEILHRLDFKSAMRCRSVSKEWCSVVSDPSFARYFVNRSIVDHHHCPFTLLLQYDAPWAKNKNILFPLEEEPYFKSLPYVPPIYQQNVDISIRASCHDLLLCYAVVAGYNTAGVYYVVNPITGQWNALPPLPDHYTYIDSEWPRVGLICNYGTLHHKQQQQISFRVMFVPEFENIPMEFKVQIFSSDTSKWKAYMVLCPAPHRFVSWIFSFQAVPYNGLLFWCGEDFLVGLDPYNSGCCRCFQLPLEWNTGYGCHTLGLCNGALRISQLSGIHYPNFPAYVLSVWDLNNYDEDEGGEGGKWCLEHQLCLKQMVSEKSPWLTNVVKKNPYLLILACHPNDRDIFYLKINSTVVSCNLRRNTLEVVRDLPDDCPHALFNVLDFVLPCWPTPIHSSPFL</sequence>
<dbReference type="Proteomes" id="UP000737018">
    <property type="component" value="Unassembled WGS sequence"/>
</dbReference>
<dbReference type="EMBL" id="JRKL02001611">
    <property type="protein sequence ID" value="KAF3963028.1"/>
    <property type="molecule type" value="Genomic_DNA"/>
</dbReference>
<evidence type="ECO:0000313" key="3">
    <source>
        <dbReference type="Proteomes" id="UP000737018"/>
    </source>
</evidence>
<comment type="caution">
    <text evidence="2">The sequence shown here is derived from an EMBL/GenBank/DDBJ whole genome shotgun (WGS) entry which is preliminary data.</text>
</comment>
<dbReference type="PANTHER" id="PTHR35546">
    <property type="entry name" value="F-BOX PROTEIN INTERACTION DOMAIN PROTEIN-RELATED"/>
    <property type="match status" value="1"/>
</dbReference>
<dbReference type="SMART" id="SM00256">
    <property type="entry name" value="FBOX"/>
    <property type="match status" value="1"/>
</dbReference>
<dbReference type="InterPro" id="IPR001810">
    <property type="entry name" value="F-box_dom"/>
</dbReference>
<keyword evidence="3" id="KW-1185">Reference proteome</keyword>
<protein>
    <recommendedName>
        <fullName evidence="1">F-box domain-containing protein</fullName>
    </recommendedName>
</protein>
<dbReference type="Pfam" id="PF24750">
    <property type="entry name" value="b-prop_At3g26010-like"/>
    <property type="match status" value="1"/>
</dbReference>
<accession>A0A8J4VJ02</accession>
<organism evidence="2 3">
    <name type="scientific">Castanea mollissima</name>
    <name type="common">Chinese chestnut</name>
    <dbReference type="NCBI Taxonomy" id="60419"/>
    <lineage>
        <taxon>Eukaryota</taxon>
        <taxon>Viridiplantae</taxon>
        <taxon>Streptophyta</taxon>
        <taxon>Embryophyta</taxon>
        <taxon>Tracheophyta</taxon>
        <taxon>Spermatophyta</taxon>
        <taxon>Magnoliopsida</taxon>
        <taxon>eudicotyledons</taxon>
        <taxon>Gunneridae</taxon>
        <taxon>Pentapetalae</taxon>
        <taxon>rosids</taxon>
        <taxon>fabids</taxon>
        <taxon>Fagales</taxon>
        <taxon>Fagaceae</taxon>
        <taxon>Castanea</taxon>
    </lineage>
</organism>
<evidence type="ECO:0000313" key="2">
    <source>
        <dbReference type="EMBL" id="KAF3963028.1"/>
    </source>
</evidence>
<dbReference type="PANTHER" id="PTHR35546:SF130">
    <property type="entry name" value="EXPRESSED PROTEIN"/>
    <property type="match status" value="1"/>
</dbReference>
<reference evidence="2" key="1">
    <citation type="submission" date="2020-03" db="EMBL/GenBank/DDBJ databases">
        <title>Castanea mollissima Vanexum genome sequencing.</title>
        <authorList>
            <person name="Staton M."/>
        </authorList>
    </citation>
    <scope>NUCLEOTIDE SEQUENCE</scope>
    <source>
        <tissue evidence="2">Leaf</tissue>
    </source>
</reference>
<dbReference type="PROSITE" id="PS50181">
    <property type="entry name" value="FBOX"/>
    <property type="match status" value="1"/>
</dbReference>
<dbReference type="InterPro" id="IPR056592">
    <property type="entry name" value="Beta-prop_At3g26010-like"/>
</dbReference>
<dbReference type="AlphaFoldDB" id="A0A8J4VJ02"/>
<gene>
    <name evidence="2" type="ORF">CMV_012536</name>
</gene>